<dbReference type="EMBL" id="CP133612">
    <property type="protein sequence ID" value="WMV08591.1"/>
    <property type="molecule type" value="Genomic_DNA"/>
</dbReference>
<protein>
    <submittedName>
        <fullName evidence="1">Uncharacterized protein</fullName>
    </submittedName>
</protein>
<name>A0AAF0PTT6_SOLVR</name>
<reference evidence="1" key="1">
    <citation type="submission" date="2023-08" db="EMBL/GenBank/DDBJ databases">
        <title>A de novo genome assembly of Solanum verrucosum Schlechtendal, a Mexican diploid species geographically isolated from the other diploid A-genome species in potato relatives.</title>
        <authorList>
            <person name="Hosaka K."/>
        </authorList>
    </citation>
    <scope>NUCLEOTIDE SEQUENCE</scope>
    <source>
        <tissue evidence="1">Young leaves</tissue>
    </source>
</reference>
<proteinExistence type="predicted"/>
<dbReference type="Proteomes" id="UP001234989">
    <property type="component" value="Chromosome 1"/>
</dbReference>
<evidence type="ECO:0000313" key="2">
    <source>
        <dbReference type="Proteomes" id="UP001234989"/>
    </source>
</evidence>
<sequence>MCDTDVALLFSPTGRLTSFSPKQRCYVIS</sequence>
<keyword evidence="2" id="KW-1185">Reference proteome</keyword>
<evidence type="ECO:0000313" key="1">
    <source>
        <dbReference type="EMBL" id="WMV08591.1"/>
    </source>
</evidence>
<organism evidence="1 2">
    <name type="scientific">Solanum verrucosum</name>
    <dbReference type="NCBI Taxonomy" id="315347"/>
    <lineage>
        <taxon>Eukaryota</taxon>
        <taxon>Viridiplantae</taxon>
        <taxon>Streptophyta</taxon>
        <taxon>Embryophyta</taxon>
        <taxon>Tracheophyta</taxon>
        <taxon>Spermatophyta</taxon>
        <taxon>Magnoliopsida</taxon>
        <taxon>eudicotyledons</taxon>
        <taxon>Gunneridae</taxon>
        <taxon>Pentapetalae</taxon>
        <taxon>asterids</taxon>
        <taxon>lamiids</taxon>
        <taxon>Solanales</taxon>
        <taxon>Solanaceae</taxon>
        <taxon>Solanoideae</taxon>
        <taxon>Solaneae</taxon>
        <taxon>Solanum</taxon>
    </lineage>
</organism>
<accession>A0AAF0PTT6</accession>
<gene>
    <name evidence="1" type="ORF">MTR67_001976</name>
</gene>
<dbReference type="AlphaFoldDB" id="A0AAF0PTT6"/>